<dbReference type="EMBL" id="JANTQA010000030">
    <property type="protein sequence ID" value="KAJ3440750.1"/>
    <property type="molecule type" value="Genomic_DNA"/>
</dbReference>
<proteinExistence type="predicted"/>
<keyword evidence="3" id="KW-0812">Transmembrane</keyword>
<evidence type="ECO:0000256" key="1">
    <source>
        <dbReference type="ARBA" id="ARBA00022723"/>
    </source>
</evidence>
<dbReference type="PANTHER" id="PTHR23422">
    <property type="entry name" value="DIPEPTIDYL PEPTIDASE III-RELATED"/>
    <property type="match status" value="1"/>
</dbReference>
<evidence type="ECO:0000256" key="3">
    <source>
        <dbReference type="SAM" id="Phobius"/>
    </source>
</evidence>
<organism evidence="4 5">
    <name type="scientific">Anaeramoeba flamelloides</name>
    <dbReference type="NCBI Taxonomy" id="1746091"/>
    <lineage>
        <taxon>Eukaryota</taxon>
        <taxon>Metamonada</taxon>
        <taxon>Anaeramoebidae</taxon>
        <taxon>Anaeramoeba</taxon>
    </lineage>
</organism>
<evidence type="ECO:0000256" key="2">
    <source>
        <dbReference type="ARBA" id="ARBA00022801"/>
    </source>
</evidence>
<keyword evidence="2" id="KW-0378">Hydrolase</keyword>
<dbReference type="Pfam" id="PF03571">
    <property type="entry name" value="Peptidase_M49"/>
    <property type="match status" value="1"/>
</dbReference>
<gene>
    <name evidence="4" type="ORF">M0812_14421</name>
</gene>
<dbReference type="GO" id="GO:0046872">
    <property type="term" value="F:metal ion binding"/>
    <property type="evidence" value="ECO:0007669"/>
    <property type="project" value="UniProtKB-KW"/>
</dbReference>
<evidence type="ECO:0000313" key="4">
    <source>
        <dbReference type="EMBL" id="KAJ3440750.1"/>
    </source>
</evidence>
<keyword evidence="3" id="KW-1133">Transmembrane helix</keyword>
<dbReference type="GO" id="GO:0008239">
    <property type="term" value="F:dipeptidyl-peptidase activity"/>
    <property type="evidence" value="ECO:0007669"/>
    <property type="project" value="TreeGrafter"/>
</dbReference>
<dbReference type="Proteomes" id="UP001146793">
    <property type="component" value="Unassembled WGS sequence"/>
</dbReference>
<keyword evidence="1" id="KW-0479">Metal-binding</keyword>
<sequence>MTIKLNWSYVIPPIIAIILMIIYLPIPHHYLTRNGEGLEKVLQLEKKQYIANKTSVSLLDCSSSFSQLGSKNKMYAHYLSKASNWMSLITSYQVSDESPMIFELIFHIFSNDNVEKYKLLDPTKIPLGLNEEQWELMLSYFAAFLSNMGNYRAFGDQKIIPGFTMSSLEELLQKLNSDKNTLHLFEKVKKKMFQLTTKDNSLGLPYEKVSSYYSNNTSKIDLTVSQRFFQEFNLSPLNTKLQKRKPKELQVLIASIEKKKGEIIHFQNYTLQIIYGLYSQQLKKVVHYLNLAQKYAQNEIQKKMIQQYVLYFTTGEMQYFKESQNLWVKDINPKVEFNIGFIETYRDYIGARAEAQGWIAINIQDQSEMFSNLVLKAEEILPKLPWGGNFNKPFIKPDFISIDVLTFGGSGTPLGINIPNAPFNDEGFKNLNLQNSLISRFPKENITFLNEDDIKIVKKNFMKAFQIHIGYHELLGHGSGILLSENEKGELLFDPNLINPLTNQKIKSWYKQNEDYGNIFTTIASSFEECRAESVALFLFVLENGKYNKIFGVNNEDENELIMYTDWLILLRSAIMGLKHYSPESATWLQSHSRARFAILTEMMKVDLVEIIINEERDDFKIKVNQNLIRNVGFKTISQMLLKIGIFKSTANVEKAKEWYQECTQVNSEMLEIRDIVIKRKSPEQLLIQHNTLEKNGEIILKQYEETKQGLIYSFLERFEMQDLVKDN</sequence>
<dbReference type="Gene3D" id="3.30.540.30">
    <property type="match status" value="3"/>
</dbReference>
<reference evidence="4" key="1">
    <citation type="submission" date="2022-08" db="EMBL/GenBank/DDBJ databases">
        <title>Novel sulphate-reducing endosymbionts in the free-living metamonad Anaeramoeba.</title>
        <authorList>
            <person name="Jerlstrom-Hultqvist J."/>
            <person name="Cepicka I."/>
            <person name="Gallot-Lavallee L."/>
            <person name="Salas-Leiva D."/>
            <person name="Curtis B.A."/>
            <person name="Zahonova K."/>
            <person name="Pipaliya S."/>
            <person name="Dacks J."/>
            <person name="Roger A.J."/>
        </authorList>
    </citation>
    <scope>NUCLEOTIDE SEQUENCE</scope>
    <source>
        <strain evidence="4">Busselton2</strain>
    </source>
</reference>
<protein>
    <submittedName>
        <fullName evidence="4">Dipeptidyl peptidase</fullName>
    </submittedName>
</protein>
<dbReference type="GO" id="GO:0005737">
    <property type="term" value="C:cytoplasm"/>
    <property type="evidence" value="ECO:0007669"/>
    <property type="project" value="TreeGrafter"/>
</dbReference>
<keyword evidence="3" id="KW-0472">Membrane</keyword>
<evidence type="ECO:0000313" key="5">
    <source>
        <dbReference type="Proteomes" id="UP001146793"/>
    </source>
</evidence>
<name>A0AAV7ZHL6_9EUKA</name>
<dbReference type="PANTHER" id="PTHR23422:SF11">
    <property type="entry name" value="DIPEPTIDYL PEPTIDASE 3"/>
    <property type="match status" value="1"/>
</dbReference>
<accession>A0AAV7ZHL6</accession>
<comment type="caution">
    <text evidence="4">The sequence shown here is derived from an EMBL/GenBank/DDBJ whole genome shotgun (WGS) entry which is preliminary data.</text>
</comment>
<dbReference type="InterPro" id="IPR039461">
    <property type="entry name" value="Peptidase_M49"/>
</dbReference>
<feature type="transmembrane region" description="Helical" evidence="3">
    <location>
        <begin position="7"/>
        <end position="26"/>
    </location>
</feature>
<dbReference type="AlphaFoldDB" id="A0AAV7ZHL6"/>